<organism evidence="2 3">
    <name type="scientific">Gimesia maris</name>
    <dbReference type="NCBI Taxonomy" id="122"/>
    <lineage>
        <taxon>Bacteria</taxon>
        <taxon>Pseudomonadati</taxon>
        <taxon>Planctomycetota</taxon>
        <taxon>Planctomycetia</taxon>
        <taxon>Planctomycetales</taxon>
        <taxon>Planctomycetaceae</taxon>
        <taxon>Gimesia</taxon>
    </lineage>
</organism>
<dbReference type="GO" id="GO:0016787">
    <property type="term" value="F:hydrolase activity"/>
    <property type="evidence" value="ECO:0007669"/>
    <property type="project" value="InterPro"/>
</dbReference>
<feature type="domain" description="Phospholipase/carboxylesterase/thioesterase" evidence="1">
    <location>
        <begin position="278"/>
        <end position="403"/>
    </location>
</feature>
<dbReference type="EMBL" id="DQAY01000056">
    <property type="protein sequence ID" value="HCO23333.1"/>
    <property type="molecule type" value="Genomic_DNA"/>
</dbReference>
<dbReference type="InterPro" id="IPR029058">
    <property type="entry name" value="AB_hydrolase_fold"/>
</dbReference>
<gene>
    <name evidence="2" type="ORF">DIT97_09860</name>
</gene>
<sequence>MMHHRYEFTLTWILLIPFSINVSFAAEPEAILKDSFETGTKAPEEWQTGLNVPGVRYVYDKGRGKSGDRSLSLQKSARRYFPIAQWYRLLPYQGEKQNLQVQCEVRAEQASKAIIDVLFLDENKKSLGHQWLSYIGAKESGESPVSHDWKNYTGSAEIPENTKQIVIGLQIYGPGKVWFDDLEVTLTGESVPVKPEKTEHAIEIPLNGETGEYLLITPQDKSDNEKPHALLIVLPGGDGSADFHPFVKRIFENALSDDFVLAQPIAKKWTADPKVVWPTKNSQTAKVKYTTEELIAAVINDVSGKQKIDSRRIYLLAWSSGGPAAYATLLQKETDIDGALIAMSVFKPDQLPDPANAKQRSVYLLHSPDDKVCPYYMAEAARDTFKKTNVRTTLVDYPGGHGWKGNVYGNIRQGINWLEKAD</sequence>
<protein>
    <recommendedName>
        <fullName evidence="1">Phospholipase/carboxylesterase/thioesterase domain-containing protein</fullName>
    </recommendedName>
</protein>
<dbReference type="SUPFAM" id="SSF53474">
    <property type="entry name" value="alpha/beta-Hydrolases"/>
    <property type="match status" value="1"/>
</dbReference>
<accession>A0A3D3R3C9</accession>
<dbReference type="InterPro" id="IPR003140">
    <property type="entry name" value="PLipase/COase/thioEstase"/>
</dbReference>
<dbReference type="Gene3D" id="3.40.50.1820">
    <property type="entry name" value="alpha/beta hydrolase"/>
    <property type="match status" value="1"/>
</dbReference>
<dbReference type="Proteomes" id="UP000263642">
    <property type="component" value="Unassembled WGS sequence"/>
</dbReference>
<comment type="caution">
    <text evidence="2">The sequence shown here is derived from an EMBL/GenBank/DDBJ whole genome shotgun (WGS) entry which is preliminary data.</text>
</comment>
<dbReference type="AlphaFoldDB" id="A0A3D3R3C9"/>
<proteinExistence type="predicted"/>
<dbReference type="Pfam" id="PF02230">
    <property type="entry name" value="Abhydrolase_2"/>
    <property type="match status" value="1"/>
</dbReference>
<evidence type="ECO:0000313" key="3">
    <source>
        <dbReference type="Proteomes" id="UP000263642"/>
    </source>
</evidence>
<evidence type="ECO:0000313" key="2">
    <source>
        <dbReference type="EMBL" id="HCO23333.1"/>
    </source>
</evidence>
<name>A0A3D3R3C9_9PLAN</name>
<dbReference type="Gene3D" id="2.60.120.260">
    <property type="entry name" value="Galactose-binding domain-like"/>
    <property type="match status" value="1"/>
</dbReference>
<evidence type="ECO:0000259" key="1">
    <source>
        <dbReference type="Pfam" id="PF02230"/>
    </source>
</evidence>
<reference evidence="2 3" key="1">
    <citation type="journal article" date="2018" name="Nat. Biotechnol.">
        <title>A standardized bacterial taxonomy based on genome phylogeny substantially revises the tree of life.</title>
        <authorList>
            <person name="Parks D.H."/>
            <person name="Chuvochina M."/>
            <person name="Waite D.W."/>
            <person name="Rinke C."/>
            <person name="Skarshewski A."/>
            <person name="Chaumeil P.A."/>
            <person name="Hugenholtz P."/>
        </authorList>
    </citation>
    <scope>NUCLEOTIDE SEQUENCE [LARGE SCALE GENOMIC DNA]</scope>
    <source>
        <strain evidence="2">UBA9375</strain>
    </source>
</reference>